<sequence>MTPTRNSGSTSILFTPRKRQAVAEAVTHLRQANAASLTHFTSQSPSSARLPTVPFIQIPPTPEKARRLLRAPLDRFAGYEDVVKENNELRAQLEGMRSMLDGARRIVEGSNAELAITQLGYSQMARKLYWKKKSKSIKNRLLSTKVGRYITSDRFREVVAEEAKARKVKEKEKTAREQRWKLRKEATVWRKAATQRKKERRKRELALYEKARSDAQRQGNRLPTKPKAPPREPTPERFRVVGTMEEGEQNIEDEAEDEAEIDTDDDDADLDLEDGL</sequence>
<reference evidence="1" key="1">
    <citation type="journal article" date="2021" name="Environ. Microbiol.">
        <title>Gene family expansions and transcriptome signatures uncover fungal adaptations to wood decay.</title>
        <authorList>
            <person name="Hage H."/>
            <person name="Miyauchi S."/>
            <person name="Viragh M."/>
            <person name="Drula E."/>
            <person name="Min B."/>
            <person name="Chaduli D."/>
            <person name="Navarro D."/>
            <person name="Favel A."/>
            <person name="Norest M."/>
            <person name="Lesage-Meessen L."/>
            <person name="Balint B."/>
            <person name="Merenyi Z."/>
            <person name="de Eugenio L."/>
            <person name="Morin E."/>
            <person name="Martinez A.T."/>
            <person name="Baldrian P."/>
            <person name="Stursova M."/>
            <person name="Martinez M.J."/>
            <person name="Novotny C."/>
            <person name="Magnuson J.K."/>
            <person name="Spatafora J.W."/>
            <person name="Maurice S."/>
            <person name="Pangilinan J."/>
            <person name="Andreopoulos W."/>
            <person name="LaButti K."/>
            <person name="Hundley H."/>
            <person name="Na H."/>
            <person name="Kuo A."/>
            <person name="Barry K."/>
            <person name="Lipzen A."/>
            <person name="Henrissat B."/>
            <person name="Riley R."/>
            <person name="Ahrendt S."/>
            <person name="Nagy L.G."/>
            <person name="Grigoriev I.V."/>
            <person name="Martin F."/>
            <person name="Rosso M.N."/>
        </authorList>
    </citation>
    <scope>NUCLEOTIDE SEQUENCE</scope>
    <source>
        <strain evidence="1">CBS 384.51</strain>
    </source>
</reference>
<accession>A0ACB8TLQ1</accession>
<organism evidence="1 2">
    <name type="scientific">Irpex rosettiformis</name>
    <dbReference type="NCBI Taxonomy" id="378272"/>
    <lineage>
        <taxon>Eukaryota</taxon>
        <taxon>Fungi</taxon>
        <taxon>Dikarya</taxon>
        <taxon>Basidiomycota</taxon>
        <taxon>Agaricomycotina</taxon>
        <taxon>Agaricomycetes</taxon>
        <taxon>Polyporales</taxon>
        <taxon>Irpicaceae</taxon>
        <taxon>Irpex</taxon>
    </lineage>
</organism>
<keyword evidence="2" id="KW-1185">Reference proteome</keyword>
<comment type="caution">
    <text evidence="1">The sequence shown here is derived from an EMBL/GenBank/DDBJ whole genome shotgun (WGS) entry which is preliminary data.</text>
</comment>
<protein>
    <submittedName>
        <fullName evidence="1">Uncharacterized protein</fullName>
    </submittedName>
</protein>
<evidence type="ECO:0000313" key="1">
    <source>
        <dbReference type="EMBL" id="KAI0082936.1"/>
    </source>
</evidence>
<evidence type="ECO:0000313" key="2">
    <source>
        <dbReference type="Proteomes" id="UP001055072"/>
    </source>
</evidence>
<name>A0ACB8TLQ1_9APHY</name>
<proteinExistence type="predicted"/>
<dbReference type="EMBL" id="MU275072">
    <property type="protein sequence ID" value="KAI0082936.1"/>
    <property type="molecule type" value="Genomic_DNA"/>
</dbReference>
<gene>
    <name evidence="1" type="ORF">BDY19DRAFT_981672</name>
</gene>
<dbReference type="Proteomes" id="UP001055072">
    <property type="component" value="Unassembled WGS sequence"/>
</dbReference>